<reference evidence="1 2" key="1">
    <citation type="journal article" date="2012" name="Genome Biol.">
        <title>Genome and low-iron response of an oceanic diatom adapted to chronic iron limitation.</title>
        <authorList>
            <person name="Lommer M."/>
            <person name="Specht M."/>
            <person name="Roy A.S."/>
            <person name="Kraemer L."/>
            <person name="Andreson R."/>
            <person name="Gutowska M.A."/>
            <person name="Wolf J."/>
            <person name="Bergner S.V."/>
            <person name="Schilhabel M.B."/>
            <person name="Klostermeier U.C."/>
            <person name="Beiko R.G."/>
            <person name="Rosenstiel P."/>
            <person name="Hippler M."/>
            <person name="Laroche J."/>
        </authorList>
    </citation>
    <scope>NUCLEOTIDE SEQUENCE [LARGE SCALE GENOMIC DNA]</scope>
    <source>
        <strain evidence="1 2">CCMP1005</strain>
    </source>
</reference>
<dbReference type="PANTHER" id="PTHR37519">
    <property type="match status" value="1"/>
</dbReference>
<dbReference type="Pfam" id="PF06185">
    <property type="entry name" value="YecM"/>
    <property type="match status" value="1"/>
</dbReference>
<proteinExistence type="predicted"/>
<dbReference type="PANTHER" id="PTHR37519:SF1">
    <property type="entry name" value="DIHYDROXYBIPHENYL DIOXYGENASE DOMAIN-CONTAINING PROTEIN"/>
    <property type="match status" value="1"/>
</dbReference>
<dbReference type="EMBL" id="AGNL01010980">
    <property type="protein sequence ID" value="EJK68688.1"/>
    <property type="molecule type" value="Genomic_DNA"/>
</dbReference>
<dbReference type="Gene3D" id="3.10.180.10">
    <property type="entry name" value="2,3-Dihydroxybiphenyl 1,2-Dioxygenase, domain 1"/>
    <property type="match status" value="1"/>
</dbReference>
<keyword evidence="2" id="KW-1185">Reference proteome</keyword>
<dbReference type="OrthoDB" id="17928at2759"/>
<evidence type="ECO:0000313" key="1">
    <source>
        <dbReference type="EMBL" id="EJK68688.1"/>
    </source>
</evidence>
<dbReference type="AlphaFoldDB" id="K0SR42"/>
<protein>
    <submittedName>
        <fullName evidence="1">Uncharacterized protein</fullName>
    </submittedName>
</protein>
<dbReference type="InterPro" id="IPR029068">
    <property type="entry name" value="Glyas_Bleomycin-R_OHBP_Dase"/>
</dbReference>
<organism evidence="1 2">
    <name type="scientific">Thalassiosira oceanica</name>
    <name type="common">Marine diatom</name>
    <dbReference type="NCBI Taxonomy" id="159749"/>
    <lineage>
        <taxon>Eukaryota</taxon>
        <taxon>Sar</taxon>
        <taxon>Stramenopiles</taxon>
        <taxon>Ochrophyta</taxon>
        <taxon>Bacillariophyta</taxon>
        <taxon>Coscinodiscophyceae</taxon>
        <taxon>Thalassiosirophycidae</taxon>
        <taxon>Thalassiosirales</taxon>
        <taxon>Thalassiosiraceae</taxon>
        <taxon>Thalassiosira</taxon>
    </lineage>
</organism>
<dbReference type="Proteomes" id="UP000266841">
    <property type="component" value="Unassembled WGS sequence"/>
</dbReference>
<comment type="caution">
    <text evidence="1">The sequence shown here is derived from an EMBL/GenBank/DDBJ whole genome shotgun (WGS) entry which is preliminary data.</text>
</comment>
<dbReference type="SUPFAM" id="SSF54593">
    <property type="entry name" value="Glyoxalase/Bleomycin resistance protein/Dihydroxybiphenyl dioxygenase"/>
    <property type="match status" value="1"/>
</dbReference>
<gene>
    <name evidence="1" type="ORF">THAOC_10110</name>
</gene>
<dbReference type="InterPro" id="IPR010393">
    <property type="entry name" value="DUF991_YecM-like"/>
</dbReference>
<sequence length="170" mass="19091">MDVASLSSADHVCYRTKSLGHYTELTKSLNKAPEKCKLLIECEIGGRLISTYKLMSPITFGCGDIERKIDVIEVPSPKRGSPYKDGLEHVEFVIGDGCNNISPLNDEKHREVLQNFMNANRSVSWSTKAMKKDCNPDVSAKLEIERYGTVSVKFHLVPLEDVINFELKQT</sequence>
<dbReference type="OMA" id="ISVKFHH"/>
<dbReference type="eggNOG" id="ENOG502S7SY">
    <property type="taxonomic scope" value="Eukaryota"/>
</dbReference>
<evidence type="ECO:0000313" key="2">
    <source>
        <dbReference type="Proteomes" id="UP000266841"/>
    </source>
</evidence>
<accession>K0SR42</accession>
<name>K0SR42_THAOC</name>